<feature type="region of interest" description="Disordered" evidence="7">
    <location>
        <begin position="245"/>
        <end position="264"/>
    </location>
</feature>
<comment type="catalytic activity">
    <reaction evidence="5 6">
        <text>dTDP-beta-L-rhamnose + NADP(+) = dTDP-4-dehydro-beta-L-rhamnose + NADPH + H(+)</text>
        <dbReference type="Rhea" id="RHEA:21796"/>
        <dbReference type="ChEBI" id="CHEBI:15378"/>
        <dbReference type="ChEBI" id="CHEBI:57510"/>
        <dbReference type="ChEBI" id="CHEBI:57783"/>
        <dbReference type="ChEBI" id="CHEBI:58349"/>
        <dbReference type="ChEBI" id="CHEBI:62830"/>
        <dbReference type="EC" id="1.1.1.133"/>
    </reaction>
</comment>
<dbReference type="CDD" id="cd05254">
    <property type="entry name" value="dTDP_HR_like_SDR_e"/>
    <property type="match status" value="1"/>
</dbReference>
<dbReference type="NCBIfam" id="TIGR01214">
    <property type="entry name" value="rmlD"/>
    <property type="match status" value="1"/>
</dbReference>
<dbReference type="Gene3D" id="3.90.25.10">
    <property type="entry name" value="UDP-galactose 4-epimerase, domain 1"/>
    <property type="match status" value="1"/>
</dbReference>
<evidence type="ECO:0000256" key="6">
    <source>
        <dbReference type="RuleBase" id="RU364082"/>
    </source>
</evidence>
<dbReference type="PANTHER" id="PTHR10491">
    <property type="entry name" value="DTDP-4-DEHYDRORHAMNOSE REDUCTASE"/>
    <property type="match status" value="1"/>
</dbReference>
<dbReference type="EMBL" id="JBHSBD010000107">
    <property type="protein sequence ID" value="MFC3970538.1"/>
    <property type="molecule type" value="Genomic_DNA"/>
</dbReference>
<keyword evidence="10" id="KW-1185">Reference proteome</keyword>
<dbReference type="PANTHER" id="PTHR10491:SF4">
    <property type="entry name" value="METHIONINE ADENOSYLTRANSFERASE 2 SUBUNIT BETA"/>
    <property type="match status" value="1"/>
</dbReference>
<comment type="similarity">
    <text evidence="2 6">Belongs to the dTDP-4-dehydrorhamnose reductase family.</text>
</comment>
<organism evidence="9 10">
    <name type="scientific">Rhizobium lemnae</name>
    <dbReference type="NCBI Taxonomy" id="1214924"/>
    <lineage>
        <taxon>Bacteria</taxon>
        <taxon>Pseudomonadati</taxon>
        <taxon>Pseudomonadota</taxon>
        <taxon>Alphaproteobacteria</taxon>
        <taxon>Hyphomicrobiales</taxon>
        <taxon>Rhizobiaceae</taxon>
        <taxon>Rhizobium/Agrobacterium group</taxon>
        <taxon>Rhizobium</taxon>
    </lineage>
</organism>
<feature type="domain" description="RmlD-like substrate binding" evidence="8">
    <location>
        <begin position="4"/>
        <end position="293"/>
    </location>
</feature>
<comment type="function">
    <text evidence="6">Catalyzes the reduction of dTDP-6-deoxy-L-lyxo-4-hexulose to yield dTDP-L-rhamnose.</text>
</comment>
<evidence type="ECO:0000313" key="10">
    <source>
        <dbReference type="Proteomes" id="UP001595697"/>
    </source>
</evidence>
<name>A0ABV8EDX2_9HYPH</name>
<comment type="cofactor">
    <cofactor evidence="6">
        <name>Mg(2+)</name>
        <dbReference type="ChEBI" id="CHEBI:18420"/>
    </cofactor>
    <text evidence="6">Binds 1 Mg(2+) ion per monomer.</text>
</comment>
<evidence type="ECO:0000259" key="8">
    <source>
        <dbReference type="Pfam" id="PF04321"/>
    </source>
</evidence>
<dbReference type="InterPro" id="IPR029903">
    <property type="entry name" value="RmlD-like-bd"/>
</dbReference>
<evidence type="ECO:0000256" key="7">
    <source>
        <dbReference type="SAM" id="MobiDB-lite"/>
    </source>
</evidence>
<sequence length="299" mass="32453">MKSRILVTGVNGQVVTALREAATDRPDVELIWLGRPDFDLSDTENITDKIVAAAPHVILSVAAYTAVDNAESDESTATSINAVAVGEIAEGAARLSIPVIHLSTDYVFDGTKPSPYLETDKPNPTSAYGRSKLAGEQVLAARLQNHIILRTAWVYSPFGKNFLKTMLSLAETRDHLRVVSDQRGNPTSAIDIAEALLVIAGNLLTDKDPGLRGTFHMSGTGEATWAEFAEQIFQASERLGGPTAQVEHIPSSQYPTPAKRPANSRLDCGKLEQVHGVRLPDWRSSTELVVRRLMRQSSN</sequence>
<evidence type="ECO:0000256" key="5">
    <source>
        <dbReference type="ARBA" id="ARBA00048200"/>
    </source>
</evidence>
<keyword evidence="6 9" id="KW-0560">Oxidoreductase</keyword>
<evidence type="ECO:0000256" key="1">
    <source>
        <dbReference type="ARBA" id="ARBA00004781"/>
    </source>
</evidence>
<reference evidence="10" key="1">
    <citation type="journal article" date="2019" name="Int. J. Syst. Evol. Microbiol.">
        <title>The Global Catalogue of Microorganisms (GCM) 10K type strain sequencing project: providing services to taxonomists for standard genome sequencing and annotation.</title>
        <authorList>
            <consortium name="The Broad Institute Genomics Platform"/>
            <consortium name="The Broad Institute Genome Sequencing Center for Infectious Disease"/>
            <person name="Wu L."/>
            <person name="Ma J."/>
        </authorList>
    </citation>
    <scope>NUCLEOTIDE SEQUENCE [LARGE SCALE GENOMIC DNA]</scope>
    <source>
        <strain evidence="10">TBRC 5781</strain>
    </source>
</reference>
<comment type="caution">
    <text evidence="9">The sequence shown here is derived from an EMBL/GenBank/DDBJ whole genome shotgun (WGS) entry which is preliminary data.</text>
</comment>
<dbReference type="RefSeq" id="WP_247262805.1">
    <property type="nucleotide sequence ID" value="NZ_JALJQZ010000077.1"/>
</dbReference>
<evidence type="ECO:0000256" key="2">
    <source>
        <dbReference type="ARBA" id="ARBA00010944"/>
    </source>
</evidence>
<evidence type="ECO:0000313" key="9">
    <source>
        <dbReference type="EMBL" id="MFC3970538.1"/>
    </source>
</evidence>
<dbReference type="GO" id="GO:0008831">
    <property type="term" value="F:dTDP-4-dehydrorhamnose reductase activity"/>
    <property type="evidence" value="ECO:0007669"/>
    <property type="project" value="UniProtKB-EC"/>
</dbReference>
<dbReference type="Pfam" id="PF04321">
    <property type="entry name" value="RmlD_sub_bind"/>
    <property type="match status" value="1"/>
</dbReference>
<dbReference type="Gene3D" id="3.40.50.720">
    <property type="entry name" value="NAD(P)-binding Rossmann-like Domain"/>
    <property type="match status" value="1"/>
</dbReference>
<comment type="pathway">
    <text evidence="1 6">Carbohydrate biosynthesis; dTDP-L-rhamnose biosynthesis.</text>
</comment>
<dbReference type="EC" id="1.1.1.133" evidence="3 6"/>
<keyword evidence="6" id="KW-0521">NADP</keyword>
<accession>A0ABV8EDX2</accession>
<dbReference type="InterPro" id="IPR036291">
    <property type="entry name" value="NAD(P)-bd_dom_sf"/>
</dbReference>
<dbReference type="Proteomes" id="UP001595697">
    <property type="component" value="Unassembled WGS sequence"/>
</dbReference>
<proteinExistence type="inferred from homology"/>
<evidence type="ECO:0000256" key="4">
    <source>
        <dbReference type="ARBA" id="ARBA00017099"/>
    </source>
</evidence>
<evidence type="ECO:0000256" key="3">
    <source>
        <dbReference type="ARBA" id="ARBA00012929"/>
    </source>
</evidence>
<gene>
    <name evidence="9" type="primary">rfbD</name>
    <name evidence="9" type="ORF">ACFOVS_20880</name>
</gene>
<protein>
    <recommendedName>
        <fullName evidence="4 6">dTDP-4-dehydrorhamnose reductase</fullName>
        <ecNumber evidence="3 6">1.1.1.133</ecNumber>
    </recommendedName>
</protein>
<dbReference type="InterPro" id="IPR005913">
    <property type="entry name" value="dTDP_dehydrorham_reduct"/>
</dbReference>
<dbReference type="SUPFAM" id="SSF51735">
    <property type="entry name" value="NAD(P)-binding Rossmann-fold domains"/>
    <property type="match status" value="1"/>
</dbReference>